<dbReference type="SUPFAM" id="SSF56112">
    <property type="entry name" value="Protein kinase-like (PK-like)"/>
    <property type="match status" value="1"/>
</dbReference>
<dbReference type="Gene3D" id="3.90.1200.10">
    <property type="match status" value="1"/>
</dbReference>
<accession>A0A511WC79</accession>
<dbReference type="GO" id="GO:0016773">
    <property type="term" value="F:phosphotransferase activity, alcohol group as acceptor"/>
    <property type="evidence" value="ECO:0007669"/>
    <property type="project" value="InterPro"/>
</dbReference>
<dbReference type="InterPro" id="IPR006748">
    <property type="entry name" value="NH2Glyco/OHUrea_AB-resist_kin"/>
</dbReference>
<name>A0A511WC79_9BACI</name>
<evidence type="ECO:0000313" key="1">
    <source>
        <dbReference type="EMBL" id="GEN46872.1"/>
    </source>
</evidence>
<comment type="caution">
    <text evidence="1">The sequence shown here is derived from an EMBL/GenBank/DDBJ whole genome shotgun (WGS) entry which is preliminary data.</text>
</comment>
<sequence length="313" mass="36072">MEKLQELFVKSVNHYFPDEGEAWLSKLPDLIYYCEQKWSITVKKPYSLSINYVAPAVTRMGEELVVKICIPGEGFMNELEALQLFEGKGMVQLVDWDEDYGLFLLEKINPGTYLADVLEDEEACEIAADVINKLHKERPKQTRFIPTVISREQNFKRIVEKNPNGLGPISRDELSLALTIFTYLNKTTKKQYLLHGDFHHYNVLESGEGNWIAIDPKGLIGEREYDLIQYMLNKLPEQGAYDVIRKRTEIFMSKLDISYERLLLWGYSHAVLATSWSVDGENYDERFLNGISIFKSLCESSAGAKLEEVYLND</sequence>
<keyword evidence="1" id="KW-0418">Kinase</keyword>
<keyword evidence="2" id="KW-1185">Reference proteome</keyword>
<keyword evidence="1" id="KW-0808">Transferase</keyword>
<proteinExistence type="predicted"/>
<dbReference type="GO" id="GO:0016301">
    <property type="term" value="F:kinase activity"/>
    <property type="evidence" value="ECO:0007669"/>
    <property type="project" value="UniProtKB-KW"/>
</dbReference>
<dbReference type="Proteomes" id="UP000321440">
    <property type="component" value="Unassembled WGS sequence"/>
</dbReference>
<dbReference type="RefSeq" id="WP_146818076.1">
    <property type="nucleotide sequence ID" value="NZ_BJYA01000019.1"/>
</dbReference>
<dbReference type="OrthoDB" id="179394at2"/>
<gene>
    <name evidence="1" type="ORF">AHA02nite_26480</name>
</gene>
<dbReference type="EMBL" id="BJYA01000019">
    <property type="protein sequence ID" value="GEN46872.1"/>
    <property type="molecule type" value="Genomic_DNA"/>
</dbReference>
<dbReference type="AlphaFoldDB" id="A0A511WC79"/>
<reference evidence="1 2" key="1">
    <citation type="submission" date="2019-07" db="EMBL/GenBank/DDBJ databases">
        <title>Whole genome shotgun sequence of Alkalibacillus haloalkaliphilus NBRC 103110.</title>
        <authorList>
            <person name="Hosoyama A."/>
            <person name="Uohara A."/>
            <person name="Ohji S."/>
            <person name="Ichikawa N."/>
        </authorList>
    </citation>
    <scope>NUCLEOTIDE SEQUENCE [LARGE SCALE GENOMIC DNA]</scope>
    <source>
        <strain evidence="1 2">NBRC 103110</strain>
    </source>
</reference>
<evidence type="ECO:0000313" key="2">
    <source>
        <dbReference type="Proteomes" id="UP000321440"/>
    </source>
</evidence>
<dbReference type="Pfam" id="PF04655">
    <property type="entry name" value="APH_6_hur"/>
    <property type="match status" value="1"/>
</dbReference>
<protein>
    <submittedName>
        <fullName evidence="1">Streptomycin 6-kinase</fullName>
    </submittedName>
</protein>
<dbReference type="GO" id="GO:0019748">
    <property type="term" value="P:secondary metabolic process"/>
    <property type="evidence" value="ECO:0007669"/>
    <property type="project" value="InterPro"/>
</dbReference>
<dbReference type="InterPro" id="IPR011009">
    <property type="entry name" value="Kinase-like_dom_sf"/>
</dbReference>
<organism evidence="1 2">
    <name type="scientific">Alkalibacillus haloalkaliphilus</name>
    <dbReference type="NCBI Taxonomy" id="94136"/>
    <lineage>
        <taxon>Bacteria</taxon>
        <taxon>Bacillati</taxon>
        <taxon>Bacillota</taxon>
        <taxon>Bacilli</taxon>
        <taxon>Bacillales</taxon>
        <taxon>Bacillaceae</taxon>
        <taxon>Alkalibacillus</taxon>
    </lineage>
</organism>